<dbReference type="InterPro" id="IPR012334">
    <property type="entry name" value="Pectin_lyas_fold"/>
</dbReference>
<evidence type="ECO:0000256" key="8">
    <source>
        <dbReference type="ARBA" id="ARBA00023316"/>
    </source>
</evidence>
<comment type="similarity">
    <text evidence="1 11">Belongs to the glycosyl hydrolase 28 family.</text>
</comment>
<proteinExistence type="evidence at transcript level"/>
<evidence type="ECO:0000313" key="13">
    <source>
        <dbReference type="EMBL" id="AHJ09939.1"/>
    </source>
</evidence>
<name>A0A088BZM5_9CUCU</name>
<evidence type="ECO:0000256" key="11">
    <source>
        <dbReference type="RuleBase" id="RU361169"/>
    </source>
</evidence>
<dbReference type="SUPFAM" id="SSF51126">
    <property type="entry name" value="Pectin lyase-like"/>
    <property type="match status" value="1"/>
</dbReference>
<dbReference type="GO" id="GO:0004650">
    <property type="term" value="F:polygalacturonase activity"/>
    <property type="evidence" value="ECO:0007669"/>
    <property type="project" value="UniProtKB-EC"/>
</dbReference>
<dbReference type="Pfam" id="PF00295">
    <property type="entry name" value="Glyco_hydro_28"/>
    <property type="match status" value="1"/>
</dbReference>
<evidence type="ECO:0000256" key="10">
    <source>
        <dbReference type="PROSITE-ProRule" id="PRU10052"/>
    </source>
</evidence>
<keyword evidence="8" id="KW-0961">Cell wall biogenesis/degradation</keyword>
<evidence type="ECO:0000256" key="6">
    <source>
        <dbReference type="ARBA" id="ARBA00023157"/>
    </source>
</evidence>
<feature type="chain" id="PRO_5001836431" description="endo-polygalacturonase" evidence="12">
    <location>
        <begin position="24"/>
        <end position="363"/>
    </location>
</feature>
<evidence type="ECO:0000256" key="4">
    <source>
        <dbReference type="ARBA" id="ARBA00022737"/>
    </source>
</evidence>
<keyword evidence="4" id="KW-0677">Repeat</keyword>
<feature type="active site" evidence="10">
    <location>
        <position position="222"/>
    </location>
</feature>
<sequence length="363" mass="38975">MRFLVALGFLIFGLLAATQQSLAATCTISKYNEDDIKTIENDCRDITLDGLNVPAGVTLNLNLNQGTKLTFQGTTTWEFYEWNGPLLNITGEDLEITGASDHVLDAQGNLWWDGQGEHGGTIKPVFFILHGVKNSVMHDLKVKNTPYHAIWIENSDGVSVSNISINNRDGDTMGGHNTDGFNVWTSNNVTLDNINVYNQDDCVAIKSGTNIVVKDAYCYGGHGLSIGSVGGRDYNIVENVLVSNSLIEKSDNGVRIKTVYGATGSVTNVTYANIFLMGIKKYGIVIEGDYNIETGGTTGVATGGVPIKEFTLKDITGTVAKSGVNIYVLVKNASDWHCSEIDVTGGEKTKVCEGIPEGAGISC</sequence>
<evidence type="ECO:0000256" key="2">
    <source>
        <dbReference type="ARBA" id="ARBA00012736"/>
    </source>
</evidence>
<gene>
    <name evidence="13" type="primary">gh28-1</name>
</gene>
<feature type="signal peptide" evidence="12">
    <location>
        <begin position="1"/>
        <end position="23"/>
    </location>
</feature>
<evidence type="ECO:0000256" key="3">
    <source>
        <dbReference type="ARBA" id="ARBA00022729"/>
    </source>
</evidence>
<dbReference type="InterPro" id="IPR050434">
    <property type="entry name" value="Glycosyl_hydrlase_28"/>
</dbReference>
<comment type="catalytic activity">
    <reaction evidence="9">
        <text>(1,4-alpha-D-galacturonosyl)n+m + H2O = (1,4-alpha-D-galacturonosyl)n + (1,4-alpha-D-galacturonosyl)m.</text>
        <dbReference type="EC" id="3.2.1.15"/>
    </reaction>
</comment>
<keyword evidence="6" id="KW-1015">Disulfide bond</keyword>
<dbReference type="SMART" id="SM00710">
    <property type="entry name" value="PbH1"/>
    <property type="match status" value="6"/>
</dbReference>
<dbReference type="InterPro" id="IPR006626">
    <property type="entry name" value="PbH1"/>
</dbReference>
<organism evidence="13">
    <name type="scientific">Apriona japonica</name>
    <dbReference type="NCBI Taxonomy" id="692975"/>
    <lineage>
        <taxon>Eukaryota</taxon>
        <taxon>Metazoa</taxon>
        <taxon>Ecdysozoa</taxon>
        <taxon>Arthropoda</taxon>
        <taxon>Hexapoda</taxon>
        <taxon>Insecta</taxon>
        <taxon>Pterygota</taxon>
        <taxon>Neoptera</taxon>
        <taxon>Endopterygota</taxon>
        <taxon>Coleoptera</taxon>
        <taxon>Polyphaga</taxon>
        <taxon>Cucujiformia</taxon>
        <taxon>Chrysomeloidea</taxon>
        <taxon>Cerambycidae</taxon>
        <taxon>Lamiinae</taxon>
        <taxon>Batocerini</taxon>
        <taxon>Apriona</taxon>
    </lineage>
</organism>
<dbReference type="PANTHER" id="PTHR31884:SF1">
    <property type="entry name" value="POLYGALACTURONASE"/>
    <property type="match status" value="1"/>
</dbReference>
<keyword evidence="3 12" id="KW-0732">Signal</keyword>
<keyword evidence="7 11" id="KW-0326">Glycosidase</keyword>
<dbReference type="GO" id="GO:0005576">
    <property type="term" value="C:extracellular region"/>
    <property type="evidence" value="ECO:0007669"/>
    <property type="project" value="TreeGrafter"/>
</dbReference>
<dbReference type="InterPro" id="IPR000743">
    <property type="entry name" value="Glyco_hydro_28"/>
</dbReference>
<evidence type="ECO:0000256" key="1">
    <source>
        <dbReference type="ARBA" id="ARBA00008834"/>
    </source>
</evidence>
<dbReference type="GO" id="GO:0045490">
    <property type="term" value="P:pectin catabolic process"/>
    <property type="evidence" value="ECO:0007669"/>
    <property type="project" value="TreeGrafter"/>
</dbReference>
<dbReference type="FunFam" id="2.160.20.10:FF:000002">
    <property type="entry name" value="Endopolygalacturonase D"/>
    <property type="match status" value="1"/>
</dbReference>
<evidence type="ECO:0000256" key="9">
    <source>
        <dbReference type="ARBA" id="ARBA00034074"/>
    </source>
</evidence>
<evidence type="ECO:0000256" key="7">
    <source>
        <dbReference type="ARBA" id="ARBA00023295"/>
    </source>
</evidence>
<dbReference type="InterPro" id="IPR011050">
    <property type="entry name" value="Pectin_lyase_fold/virulence"/>
</dbReference>
<dbReference type="Gene3D" id="2.160.20.10">
    <property type="entry name" value="Single-stranded right-handed beta-helix, Pectin lyase-like"/>
    <property type="match status" value="1"/>
</dbReference>
<accession>A0A088BZM5</accession>
<evidence type="ECO:0000256" key="5">
    <source>
        <dbReference type="ARBA" id="ARBA00022801"/>
    </source>
</evidence>
<reference evidence="13" key="1">
    <citation type="journal article" date="2014" name="Insect Biochem. Mol. Biol.">
        <title>Horizontal gene transfer and functional diversification of plant cell wall degrading polygalacturonases: Key events in the evolution of herbivory in beetles.</title>
        <authorList>
            <person name="Kirsch R."/>
            <person name="Gramzow L."/>
            <person name="Theissen G."/>
            <person name="Siegfried B.D."/>
            <person name="Ffrench-Constant R.H."/>
            <person name="Heckel D.G."/>
            <person name="Pauchet Y."/>
        </authorList>
    </citation>
    <scope>NUCLEOTIDE SEQUENCE</scope>
    <source>
        <tissue evidence="13">Midgut</tissue>
    </source>
</reference>
<protein>
    <recommendedName>
        <fullName evidence="2">endo-polygalacturonase</fullName>
        <ecNumber evidence="2">3.2.1.15</ecNumber>
    </recommendedName>
</protein>
<dbReference type="PANTHER" id="PTHR31884">
    <property type="entry name" value="POLYGALACTURONASE"/>
    <property type="match status" value="1"/>
</dbReference>
<evidence type="ECO:0000256" key="12">
    <source>
        <dbReference type="SAM" id="SignalP"/>
    </source>
</evidence>
<dbReference type="AlphaFoldDB" id="A0A088BZM5"/>
<dbReference type="EC" id="3.2.1.15" evidence="2"/>
<dbReference type="EMBL" id="KF724641">
    <property type="protein sequence ID" value="AHJ09939.1"/>
    <property type="molecule type" value="mRNA"/>
</dbReference>
<dbReference type="GO" id="GO:0071555">
    <property type="term" value="P:cell wall organization"/>
    <property type="evidence" value="ECO:0007669"/>
    <property type="project" value="UniProtKB-KW"/>
</dbReference>
<keyword evidence="5 11" id="KW-0378">Hydrolase</keyword>
<dbReference type="PROSITE" id="PS00502">
    <property type="entry name" value="POLYGALACTURONASE"/>
    <property type="match status" value="1"/>
</dbReference>